<keyword evidence="5" id="KW-0028">Amino-acid biosynthesis</keyword>
<keyword evidence="10" id="KW-1185">Reference proteome</keyword>
<dbReference type="GO" id="GO:0009098">
    <property type="term" value="P:L-leucine biosynthetic process"/>
    <property type="evidence" value="ECO:0007669"/>
    <property type="project" value="UniProtKB-KW"/>
</dbReference>
<dbReference type="KEGG" id="eff:skT53_11350"/>
<protein>
    <recommendedName>
        <fullName evidence="3">3-isopropylmalate dehydratase</fullName>
        <ecNumber evidence="3">4.2.1.33</ecNumber>
    </recommendedName>
</protein>
<dbReference type="AlphaFoldDB" id="A0A7I8DCA5"/>
<name>A0A7I8DCA5_9BACL</name>
<evidence type="ECO:0000256" key="1">
    <source>
        <dbReference type="ARBA" id="ARBA00000491"/>
    </source>
</evidence>
<dbReference type="Proteomes" id="UP000593802">
    <property type="component" value="Chromosome"/>
</dbReference>
<dbReference type="Pfam" id="PF00694">
    <property type="entry name" value="Aconitase_C"/>
    <property type="match status" value="1"/>
</dbReference>
<evidence type="ECO:0000256" key="5">
    <source>
        <dbReference type="ARBA" id="ARBA00022605"/>
    </source>
</evidence>
<keyword evidence="6" id="KW-0456">Lyase</keyword>
<reference evidence="9 10" key="1">
    <citation type="submission" date="2020-08" db="EMBL/GenBank/DDBJ databases">
        <title>Complete Genome Sequence of Effusibacillus dendaii Strain skT53, Isolated from Farmland soil.</title>
        <authorList>
            <person name="Konishi T."/>
            <person name="Kawasaki H."/>
        </authorList>
    </citation>
    <scope>NUCLEOTIDE SEQUENCE [LARGE SCALE GENOMIC DNA]</scope>
    <source>
        <strain evidence="10">skT53</strain>
    </source>
</reference>
<evidence type="ECO:0000313" key="10">
    <source>
        <dbReference type="Proteomes" id="UP000593802"/>
    </source>
</evidence>
<dbReference type="RefSeq" id="WP_200760183.1">
    <property type="nucleotide sequence ID" value="NZ_AP023366.1"/>
</dbReference>
<evidence type="ECO:0000256" key="7">
    <source>
        <dbReference type="ARBA" id="ARBA00023304"/>
    </source>
</evidence>
<dbReference type="NCBIfam" id="TIGR02087">
    <property type="entry name" value="LEUD_arch"/>
    <property type="match status" value="1"/>
</dbReference>
<evidence type="ECO:0000256" key="6">
    <source>
        <dbReference type="ARBA" id="ARBA00023239"/>
    </source>
</evidence>
<dbReference type="PANTHER" id="PTHR43345:SF9">
    <property type="entry name" value="3-ISOPROPYLMALATE DEHYDRATASE SMALL SUBUNIT"/>
    <property type="match status" value="1"/>
</dbReference>
<keyword evidence="7" id="KW-0100">Branched-chain amino acid biosynthesis</keyword>
<dbReference type="EMBL" id="AP023366">
    <property type="protein sequence ID" value="BCJ86150.1"/>
    <property type="molecule type" value="Genomic_DNA"/>
</dbReference>
<dbReference type="InterPro" id="IPR050075">
    <property type="entry name" value="LeuD"/>
</dbReference>
<evidence type="ECO:0000256" key="4">
    <source>
        <dbReference type="ARBA" id="ARBA00022430"/>
    </source>
</evidence>
<dbReference type="PANTHER" id="PTHR43345">
    <property type="entry name" value="3-ISOPROPYLMALATE DEHYDRATASE SMALL SUBUNIT 2-RELATED-RELATED"/>
    <property type="match status" value="1"/>
</dbReference>
<proteinExistence type="predicted"/>
<comment type="catalytic activity">
    <reaction evidence="1">
        <text>(2R,3S)-3-isopropylmalate = (2S)-2-isopropylmalate</text>
        <dbReference type="Rhea" id="RHEA:32287"/>
        <dbReference type="ChEBI" id="CHEBI:1178"/>
        <dbReference type="ChEBI" id="CHEBI:35121"/>
        <dbReference type="EC" id="4.2.1.33"/>
    </reaction>
</comment>
<dbReference type="InterPro" id="IPR015928">
    <property type="entry name" value="Aconitase/3IPM_dehydase_swvl"/>
</dbReference>
<feature type="domain" description="Aconitase A/isopropylmalate dehydratase small subunit swivel" evidence="8">
    <location>
        <begin position="57"/>
        <end position="104"/>
    </location>
</feature>
<dbReference type="InterPro" id="IPR000573">
    <property type="entry name" value="AconitaseA/IPMdHydase_ssu_swvl"/>
</dbReference>
<dbReference type="Gene3D" id="3.20.19.10">
    <property type="entry name" value="Aconitase, domain 4"/>
    <property type="match status" value="1"/>
</dbReference>
<evidence type="ECO:0000259" key="8">
    <source>
        <dbReference type="Pfam" id="PF00694"/>
    </source>
</evidence>
<evidence type="ECO:0000313" key="9">
    <source>
        <dbReference type="EMBL" id="BCJ86150.1"/>
    </source>
</evidence>
<accession>A0A7I8DCA5</accession>
<organism evidence="9 10">
    <name type="scientific">Effusibacillus dendaii</name>
    <dbReference type="NCBI Taxonomy" id="2743772"/>
    <lineage>
        <taxon>Bacteria</taxon>
        <taxon>Bacillati</taxon>
        <taxon>Bacillota</taxon>
        <taxon>Bacilli</taxon>
        <taxon>Bacillales</taxon>
        <taxon>Alicyclobacillaceae</taxon>
        <taxon>Effusibacillus</taxon>
    </lineage>
</organism>
<gene>
    <name evidence="9" type="ORF">skT53_11350</name>
</gene>
<evidence type="ECO:0000256" key="3">
    <source>
        <dbReference type="ARBA" id="ARBA00011998"/>
    </source>
</evidence>
<evidence type="ECO:0000256" key="2">
    <source>
        <dbReference type="ARBA" id="ARBA00004729"/>
    </source>
</evidence>
<dbReference type="SUPFAM" id="SSF52016">
    <property type="entry name" value="LeuD/IlvD-like"/>
    <property type="match status" value="1"/>
</dbReference>
<sequence length="169" mass="18469">MNEIKKVVEGRTWVFSEPNINTDLIMPQTAFNKTVEEQVKLIFSANRPGWVDLVEPGDILVGGKNFGTGSSRPGAMLLKKLGIGGLIADSINGLFYRNCVNYALPVMECPGISGLVTEGDRLRIHFHEGTVTNLDTQKLITGQKVPQFLLGIIEAGGIIEQLKREGYLA</sequence>
<dbReference type="InterPro" id="IPR011827">
    <property type="entry name" value="LeuD_type2/HacB/DmdB"/>
</dbReference>
<comment type="pathway">
    <text evidence="2">Amino-acid biosynthesis; L-leucine biosynthesis; L-leucine from 3-methyl-2-oxobutanoate: step 2/4.</text>
</comment>
<keyword evidence="4" id="KW-0432">Leucine biosynthesis</keyword>
<dbReference type="EC" id="4.2.1.33" evidence="3"/>
<dbReference type="GO" id="GO:0003861">
    <property type="term" value="F:3-isopropylmalate dehydratase activity"/>
    <property type="evidence" value="ECO:0007669"/>
    <property type="project" value="UniProtKB-EC"/>
</dbReference>